<sequence>MIREIITTSDGSSTIRLPEVDEHYHSKHGAIQEAQHVFIKNGLERLSQKKVRILEIGYGTGLNALLTALYAEEQLLEIDYTGVEAYPIETAEHRAMNYPELLDTPAAKPIFEKLFEAEWEQAKTISSYFKLTKRKLLFEQIEFKAAFDLIYFDAFGYRVQPDLWSADIFSRMYQALDSEGILVTYAARSVIKRNLESVGFQVQKVPGPPGKREMFVVYKRSKL</sequence>
<name>A0A255ZVF4_9FLAO</name>
<proteinExistence type="predicted"/>
<gene>
    <name evidence="2" type="ORF">CHX27_06095</name>
</gene>
<dbReference type="Gene3D" id="3.40.50.150">
    <property type="entry name" value="Vaccinia Virus protein VP39"/>
    <property type="match status" value="1"/>
</dbReference>
<evidence type="ECO:0000259" key="1">
    <source>
        <dbReference type="Pfam" id="PF05430"/>
    </source>
</evidence>
<keyword evidence="2" id="KW-0808">Transferase</keyword>
<dbReference type="GO" id="GO:0032259">
    <property type="term" value="P:methylation"/>
    <property type="evidence" value="ECO:0007669"/>
    <property type="project" value="UniProtKB-KW"/>
</dbReference>
<dbReference type="EMBL" id="NOXX01000181">
    <property type="protein sequence ID" value="OYQ45463.1"/>
    <property type="molecule type" value="Genomic_DNA"/>
</dbReference>
<feature type="domain" description="MnmC-like methyltransferase" evidence="1">
    <location>
        <begin position="142"/>
        <end position="219"/>
    </location>
</feature>
<dbReference type="InterPro" id="IPR047785">
    <property type="entry name" value="tRNA_MNMC2"/>
</dbReference>
<dbReference type="Proteomes" id="UP000216035">
    <property type="component" value="Unassembled WGS sequence"/>
</dbReference>
<dbReference type="PANTHER" id="PTHR39963:SF1">
    <property type="entry name" value="MNMC-LIKE METHYLTRANSFERASE DOMAIN-CONTAINING PROTEIN"/>
    <property type="match status" value="1"/>
</dbReference>
<reference evidence="2 3" key="1">
    <citation type="submission" date="2017-07" db="EMBL/GenBank/DDBJ databases">
        <title>Flavobacterium cyanobacteriorum sp. nov., isolated from cyanobacterial aggregates in a eutrophic lake.</title>
        <authorList>
            <person name="Cai H."/>
        </authorList>
    </citation>
    <scope>NUCLEOTIDE SEQUENCE [LARGE SCALE GENOMIC DNA]</scope>
    <source>
        <strain evidence="2 3">TH167</strain>
    </source>
</reference>
<evidence type="ECO:0000313" key="2">
    <source>
        <dbReference type="EMBL" id="OYQ45463.1"/>
    </source>
</evidence>
<keyword evidence="2" id="KW-0489">Methyltransferase</keyword>
<comment type="caution">
    <text evidence="2">The sequence shown here is derived from an EMBL/GenBank/DDBJ whole genome shotgun (WGS) entry which is preliminary data.</text>
</comment>
<dbReference type="InterPro" id="IPR008471">
    <property type="entry name" value="MnmC-like_methylTransf"/>
</dbReference>
<dbReference type="SUPFAM" id="SSF53335">
    <property type="entry name" value="S-adenosyl-L-methionine-dependent methyltransferases"/>
    <property type="match status" value="1"/>
</dbReference>
<dbReference type="Pfam" id="PF05430">
    <property type="entry name" value="Methyltransf_30"/>
    <property type="match status" value="1"/>
</dbReference>
<organism evidence="2 3">
    <name type="scientific">Flavobacterium aurantiibacter</name>
    <dbReference type="NCBI Taxonomy" id="2023067"/>
    <lineage>
        <taxon>Bacteria</taxon>
        <taxon>Pseudomonadati</taxon>
        <taxon>Bacteroidota</taxon>
        <taxon>Flavobacteriia</taxon>
        <taxon>Flavobacteriales</taxon>
        <taxon>Flavobacteriaceae</taxon>
        <taxon>Flavobacterium</taxon>
    </lineage>
</organism>
<dbReference type="OrthoDB" id="9786494at2"/>
<dbReference type="InterPro" id="IPR029063">
    <property type="entry name" value="SAM-dependent_MTases_sf"/>
</dbReference>
<dbReference type="GO" id="GO:0016645">
    <property type="term" value="F:oxidoreductase activity, acting on the CH-NH group of donors"/>
    <property type="evidence" value="ECO:0007669"/>
    <property type="project" value="InterPro"/>
</dbReference>
<accession>A0A255ZVF4</accession>
<dbReference type="AlphaFoldDB" id="A0A255ZVF4"/>
<dbReference type="PANTHER" id="PTHR39963">
    <property type="entry name" value="SLL0983 PROTEIN"/>
    <property type="match status" value="1"/>
</dbReference>
<evidence type="ECO:0000313" key="3">
    <source>
        <dbReference type="Proteomes" id="UP000216035"/>
    </source>
</evidence>
<dbReference type="GO" id="GO:0004808">
    <property type="term" value="F:tRNA (5-methylaminomethyl-2-thiouridylate)(34)-methyltransferase activity"/>
    <property type="evidence" value="ECO:0007669"/>
    <property type="project" value="InterPro"/>
</dbReference>
<protein>
    <submittedName>
        <fullName evidence="2">SAM-dependent methyltransferase</fullName>
    </submittedName>
</protein>
<dbReference type="NCBIfam" id="NF033855">
    <property type="entry name" value="tRNA_MNMC2"/>
    <property type="match status" value="1"/>
</dbReference>
<dbReference type="RefSeq" id="WP_094485874.1">
    <property type="nucleotide sequence ID" value="NZ_NOXX01000181.1"/>
</dbReference>
<keyword evidence="3" id="KW-1185">Reference proteome</keyword>